<dbReference type="SMART" id="SM00184">
    <property type="entry name" value="RING"/>
    <property type="match status" value="1"/>
</dbReference>
<dbReference type="OrthoDB" id="8062037at2759"/>
<reference evidence="4" key="1">
    <citation type="journal article" date="2021" name="bioRxiv">
        <title>Whole Genome Assembly and Annotation of Northern Wild Rice, Zizania palustris L., Supports a Whole Genome Duplication in the Zizania Genus.</title>
        <authorList>
            <person name="Haas M."/>
            <person name="Kono T."/>
            <person name="Macchietto M."/>
            <person name="Millas R."/>
            <person name="McGilp L."/>
            <person name="Shao M."/>
            <person name="Duquette J."/>
            <person name="Hirsch C.N."/>
            <person name="Kimball J."/>
        </authorList>
    </citation>
    <scope>NUCLEOTIDE SEQUENCE</scope>
    <source>
        <tissue evidence="4">Fresh leaf tissue</tissue>
    </source>
</reference>
<gene>
    <name evidence="4" type="ORF">GUJ93_ZPchr0004g39129</name>
</gene>
<keyword evidence="5" id="KW-1185">Reference proteome</keyword>
<reference evidence="4" key="2">
    <citation type="submission" date="2021-02" db="EMBL/GenBank/DDBJ databases">
        <authorList>
            <person name="Kimball J.A."/>
            <person name="Haas M.W."/>
            <person name="Macchietto M."/>
            <person name="Kono T."/>
            <person name="Duquette J."/>
            <person name="Shao M."/>
        </authorList>
    </citation>
    <scope>NUCLEOTIDE SEQUENCE</scope>
    <source>
        <tissue evidence="4">Fresh leaf tissue</tissue>
    </source>
</reference>
<dbReference type="FunFam" id="3.30.40.10:FF:000971">
    <property type="entry name" value="Putative RING zinc finger domain superfamily protein"/>
    <property type="match status" value="1"/>
</dbReference>
<sequence>MSGLEPLAIAAIPTMKYNGEAFHSKDDARCSICLSEYKEKEILRIAPTYHHNFHINCLDAWLVKQTTCPTCRNSFKELPDEKTALSSAHGIIFLYPPPSSSVNPTQQRLLPDHQNHRSNQNGSDTPESVEVVIEIRQSIQLRMAIEYNEKRH</sequence>
<keyword evidence="1" id="KW-0479">Metal-binding</keyword>
<dbReference type="PANTHER" id="PTHR47035:SF6">
    <property type="entry name" value="OS04G0571800 PROTEIN"/>
    <property type="match status" value="1"/>
</dbReference>
<dbReference type="GO" id="GO:0008270">
    <property type="term" value="F:zinc ion binding"/>
    <property type="evidence" value="ECO:0007669"/>
    <property type="project" value="UniProtKB-KW"/>
</dbReference>
<evidence type="ECO:0000313" key="5">
    <source>
        <dbReference type="Proteomes" id="UP000729402"/>
    </source>
</evidence>
<dbReference type="InterPro" id="IPR053070">
    <property type="entry name" value="RING-type_E3_ubiquitin-ligase"/>
</dbReference>
<accession>A0A8J5VZQ0</accession>
<name>A0A8J5VZQ0_ZIZPA</name>
<dbReference type="Pfam" id="PF13639">
    <property type="entry name" value="zf-RING_2"/>
    <property type="match status" value="1"/>
</dbReference>
<protein>
    <recommendedName>
        <fullName evidence="3">RING-type domain-containing protein</fullName>
    </recommendedName>
</protein>
<proteinExistence type="predicted"/>
<feature type="domain" description="RING-type" evidence="3">
    <location>
        <begin position="30"/>
        <end position="72"/>
    </location>
</feature>
<keyword evidence="1" id="KW-0862">Zinc</keyword>
<feature type="region of interest" description="Disordered" evidence="2">
    <location>
        <begin position="100"/>
        <end position="128"/>
    </location>
</feature>
<dbReference type="InterPro" id="IPR001841">
    <property type="entry name" value="Znf_RING"/>
</dbReference>
<dbReference type="AlphaFoldDB" id="A0A8J5VZQ0"/>
<dbReference type="Proteomes" id="UP000729402">
    <property type="component" value="Unassembled WGS sequence"/>
</dbReference>
<dbReference type="PANTHER" id="PTHR47035">
    <property type="entry name" value="OS11G0150450 PROTEIN"/>
    <property type="match status" value="1"/>
</dbReference>
<evidence type="ECO:0000313" key="4">
    <source>
        <dbReference type="EMBL" id="KAG8065868.1"/>
    </source>
</evidence>
<evidence type="ECO:0000256" key="2">
    <source>
        <dbReference type="SAM" id="MobiDB-lite"/>
    </source>
</evidence>
<evidence type="ECO:0000259" key="3">
    <source>
        <dbReference type="PROSITE" id="PS50089"/>
    </source>
</evidence>
<comment type="caution">
    <text evidence="4">The sequence shown here is derived from an EMBL/GenBank/DDBJ whole genome shotgun (WGS) entry which is preliminary data.</text>
</comment>
<evidence type="ECO:0000256" key="1">
    <source>
        <dbReference type="PROSITE-ProRule" id="PRU00175"/>
    </source>
</evidence>
<feature type="compositionally biased region" description="Polar residues" evidence="2">
    <location>
        <begin position="117"/>
        <end position="126"/>
    </location>
</feature>
<dbReference type="PROSITE" id="PS50089">
    <property type="entry name" value="ZF_RING_2"/>
    <property type="match status" value="1"/>
</dbReference>
<dbReference type="EMBL" id="JAAALK010000285">
    <property type="protein sequence ID" value="KAG8065868.1"/>
    <property type="molecule type" value="Genomic_DNA"/>
</dbReference>
<keyword evidence="1" id="KW-0863">Zinc-finger</keyword>
<organism evidence="4 5">
    <name type="scientific">Zizania palustris</name>
    <name type="common">Northern wild rice</name>
    <dbReference type="NCBI Taxonomy" id="103762"/>
    <lineage>
        <taxon>Eukaryota</taxon>
        <taxon>Viridiplantae</taxon>
        <taxon>Streptophyta</taxon>
        <taxon>Embryophyta</taxon>
        <taxon>Tracheophyta</taxon>
        <taxon>Spermatophyta</taxon>
        <taxon>Magnoliopsida</taxon>
        <taxon>Liliopsida</taxon>
        <taxon>Poales</taxon>
        <taxon>Poaceae</taxon>
        <taxon>BOP clade</taxon>
        <taxon>Oryzoideae</taxon>
        <taxon>Oryzeae</taxon>
        <taxon>Zizaniinae</taxon>
        <taxon>Zizania</taxon>
    </lineage>
</organism>